<dbReference type="AlphaFoldDB" id="A0A4P9VKQ8"/>
<dbReference type="PANTHER" id="PTHR36573">
    <property type="entry name" value="INTERMEMBRANE PHOSPHOLIPID TRANSPORT SYSTEM BINDING PROTEIN MLAC"/>
    <property type="match status" value="1"/>
</dbReference>
<dbReference type="InterPro" id="IPR042245">
    <property type="entry name" value="Tgt2/MlaC_sf"/>
</dbReference>
<feature type="chain" id="PRO_5020834744" evidence="1">
    <location>
        <begin position="27"/>
        <end position="219"/>
    </location>
</feature>
<dbReference type="EMBL" id="NDXW01000001">
    <property type="protein sequence ID" value="RDH42887.1"/>
    <property type="molecule type" value="Genomic_DNA"/>
</dbReference>
<proteinExistence type="predicted"/>
<dbReference type="InterPro" id="IPR008869">
    <property type="entry name" value="MlaC/ttg2D"/>
</dbReference>
<dbReference type="Proteomes" id="UP000257039">
    <property type="component" value="Unassembled WGS sequence"/>
</dbReference>
<dbReference type="PANTHER" id="PTHR36573:SF1">
    <property type="entry name" value="INTERMEMBRANE PHOSPHOLIPID TRANSPORT SYSTEM BINDING PROTEIN MLAC"/>
    <property type="match status" value="1"/>
</dbReference>
<comment type="caution">
    <text evidence="2">The sequence shown here is derived from an EMBL/GenBank/DDBJ whole genome shotgun (WGS) entry which is preliminary data.</text>
</comment>
<organism evidence="2 3">
    <name type="scientific">Zooshikella ganghwensis</name>
    <dbReference type="NCBI Taxonomy" id="202772"/>
    <lineage>
        <taxon>Bacteria</taxon>
        <taxon>Pseudomonadati</taxon>
        <taxon>Pseudomonadota</taxon>
        <taxon>Gammaproteobacteria</taxon>
        <taxon>Oceanospirillales</taxon>
        <taxon>Zooshikellaceae</taxon>
        <taxon>Zooshikella</taxon>
    </lineage>
</organism>
<evidence type="ECO:0000256" key="1">
    <source>
        <dbReference type="SAM" id="SignalP"/>
    </source>
</evidence>
<sequence length="219" mass="24905">MNLRNNFSKAIAVVFAQCLLISSALAVTDSPDQLVKQTTEKMIEVIKKEKPNYKTNPQRFFNELDKVLSPVVAFDKIARSVMSVRHIKKATPAQLQQFEKAFKTSMIEFYGKALLKYDNQRIDVKPIPANQLSKPRVPVHMTIYAADGTTYPLTYTMFKDGAGEWKLRNVVVNGINIGKVFQSQFDQAMRENQRNIQKVIDDWSNIMKSAQEKTQAKGA</sequence>
<gene>
    <name evidence="2" type="ORF">B9G39_05160</name>
</gene>
<dbReference type="RefSeq" id="WP_094786319.1">
    <property type="nucleotide sequence ID" value="NZ_NDXW01000001.1"/>
</dbReference>
<reference evidence="2 3" key="1">
    <citation type="submission" date="2017-04" db="EMBL/GenBank/DDBJ databases">
        <title>Draft genome sequence of Zooshikella ganghwensis VG4 isolated from Red Sea sediments.</title>
        <authorList>
            <person name="Rehman Z."/>
            <person name="Alam I."/>
            <person name="Kamau A."/>
            <person name="Bajic V."/>
            <person name="Leiknes T."/>
        </authorList>
    </citation>
    <scope>NUCLEOTIDE SEQUENCE [LARGE SCALE GENOMIC DNA]</scope>
    <source>
        <strain evidence="2 3">VG4</strain>
    </source>
</reference>
<keyword evidence="1" id="KW-0732">Signal</keyword>
<accession>A0A4P9VKQ8</accession>
<dbReference type="Pfam" id="PF05494">
    <property type="entry name" value="MlaC"/>
    <property type="match status" value="1"/>
</dbReference>
<protein>
    <submittedName>
        <fullName evidence="2">ABC transporter substrate-binding protein</fullName>
    </submittedName>
</protein>
<evidence type="ECO:0000313" key="2">
    <source>
        <dbReference type="EMBL" id="RDH42887.1"/>
    </source>
</evidence>
<evidence type="ECO:0000313" key="3">
    <source>
        <dbReference type="Proteomes" id="UP000257039"/>
    </source>
</evidence>
<dbReference type="Gene3D" id="3.10.450.710">
    <property type="entry name" value="Tgt2/MlaC"/>
    <property type="match status" value="1"/>
</dbReference>
<name>A0A4P9VKQ8_9GAMM</name>
<dbReference type="PIRSF" id="PIRSF004649">
    <property type="entry name" value="MlaC"/>
    <property type="match status" value="1"/>
</dbReference>
<keyword evidence="3" id="KW-1185">Reference proteome</keyword>
<feature type="signal peptide" evidence="1">
    <location>
        <begin position="1"/>
        <end position="26"/>
    </location>
</feature>